<dbReference type="Proteomes" id="UP000008022">
    <property type="component" value="Unassembled WGS sequence"/>
</dbReference>
<name>A0A0E0N6H0_ORYRU</name>
<feature type="compositionally biased region" description="Basic residues" evidence="1">
    <location>
        <begin position="118"/>
        <end position="131"/>
    </location>
</feature>
<dbReference type="AlphaFoldDB" id="A0A0E0N6H0"/>
<reference evidence="3" key="1">
    <citation type="submission" date="2013-06" db="EMBL/GenBank/DDBJ databases">
        <authorList>
            <person name="Zhao Q."/>
        </authorList>
    </citation>
    <scope>NUCLEOTIDE SEQUENCE</scope>
    <source>
        <strain evidence="3">cv. W1943</strain>
    </source>
</reference>
<evidence type="ECO:0000313" key="2">
    <source>
        <dbReference type="EnsemblPlants" id="ORUFI01G44390.1"/>
    </source>
</evidence>
<accession>A0A0E0N6H0</accession>
<feature type="compositionally biased region" description="Low complexity" evidence="1">
    <location>
        <begin position="7"/>
        <end position="22"/>
    </location>
</feature>
<feature type="compositionally biased region" description="Pro residues" evidence="1">
    <location>
        <begin position="152"/>
        <end position="161"/>
    </location>
</feature>
<feature type="region of interest" description="Disordered" evidence="1">
    <location>
        <begin position="1"/>
        <end position="161"/>
    </location>
</feature>
<dbReference type="Gramene" id="ORUFI01G44390.1">
    <property type="protein sequence ID" value="ORUFI01G44390.1"/>
    <property type="gene ID" value="ORUFI01G44390"/>
</dbReference>
<feature type="compositionally biased region" description="Low complexity" evidence="1">
    <location>
        <begin position="37"/>
        <end position="50"/>
    </location>
</feature>
<evidence type="ECO:0000313" key="3">
    <source>
        <dbReference type="Proteomes" id="UP000008022"/>
    </source>
</evidence>
<keyword evidence="3" id="KW-1185">Reference proteome</keyword>
<feature type="compositionally biased region" description="Gly residues" evidence="1">
    <location>
        <begin position="58"/>
        <end position="74"/>
    </location>
</feature>
<sequence length="161" mass="17223">MMPSMPPSTSSSAPSASPGSSATVAGRRYPWTRRTGSSPPDSAPASASSSLAIPCWGWGTGQRRGGRTLRGGGEPESEWGHLVVVGAGEVAVDREGPKRRARRRGRAPSGDGVGDRRGSRRRRRRRGHHLIRLPLPLPLPLIRRLSHGPRPCASPPPPRRS</sequence>
<reference evidence="2" key="2">
    <citation type="submission" date="2015-06" db="UniProtKB">
        <authorList>
            <consortium name="EnsemblPlants"/>
        </authorList>
    </citation>
    <scope>IDENTIFICATION</scope>
</reference>
<protein>
    <submittedName>
        <fullName evidence="2">Uncharacterized protein</fullName>
    </submittedName>
</protein>
<dbReference type="HOGENOM" id="CLU_1646461_0_0_1"/>
<proteinExistence type="predicted"/>
<organism evidence="2 3">
    <name type="scientific">Oryza rufipogon</name>
    <name type="common">Brownbeard rice</name>
    <name type="synonym">Asian wild rice</name>
    <dbReference type="NCBI Taxonomy" id="4529"/>
    <lineage>
        <taxon>Eukaryota</taxon>
        <taxon>Viridiplantae</taxon>
        <taxon>Streptophyta</taxon>
        <taxon>Embryophyta</taxon>
        <taxon>Tracheophyta</taxon>
        <taxon>Spermatophyta</taxon>
        <taxon>Magnoliopsida</taxon>
        <taxon>Liliopsida</taxon>
        <taxon>Poales</taxon>
        <taxon>Poaceae</taxon>
        <taxon>BOP clade</taxon>
        <taxon>Oryzoideae</taxon>
        <taxon>Oryzeae</taxon>
        <taxon>Oryzinae</taxon>
        <taxon>Oryza</taxon>
    </lineage>
</organism>
<evidence type="ECO:0000256" key="1">
    <source>
        <dbReference type="SAM" id="MobiDB-lite"/>
    </source>
</evidence>
<dbReference type="EnsemblPlants" id="ORUFI01G44390.1">
    <property type="protein sequence ID" value="ORUFI01G44390.1"/>
    <property type="gene ID" value="ORUFI01G44390"/>
</dbReference>